<evidence type="ECO:0000313" key="5">
    <source>
        <dbReference type="Proteomes" id="UP000612746"/>
    </source>
</evidence>
<evidence type="ECO:0000256" key="3">
    <source>
        <dbReference type="RuleBase" id="RU000363"/>
    </source>
</evidence>
<reference evidence="4" key="1">
    <citation type="submission" date="2020-12" db="EMBL/GenBank/DDBJ databases">
        <title>Metabolic potential, ecology and presence of endohyphal bacteria is reflected in genomic diversity of Mucoromycotina.</title>
        <authorList>
            <person name="Muszewska A."/>
            <person name="Okrasinska A."/>
            <person name="Steczkiewicz K."/>
            <person name="Drgas O."/>
            <person name="Orlowska M."/>
            <person name="Perlinska-Lenart U."/>
            <person name="Aleksandrzak-Piekarczyk T."/>
            <person name="Szatraj K."/>
            <person name="Zielenkiewicz U."/>
            <person name="Pilsyk S."/>
            <person name="Malc E."/>
            <person name="Mieczkowski P."/>
            <person name="Kruszewska J.S."/>
            <person name="Biernat P."/>
            <person name="Pawlowska J."/>
        </authorList>
    </citation>
    <scope>NUCLEOTIDE SEQUENCE</scope>
    <source>
        <strain evidence="4">WA0000051536</strain>
    </source>
</reference>
<dbReference type="InterPro" id="IPR002347">
    <property type="entry name" value="SDR_fam"/>
</dbReference>
<dbReference type="PANTHER" id="PTHR43658:SF8">
    <property type="entry name" value="17-BETA-HYDROXYSTEROID DEHYDROGENASE 14-RELATED"/>
    <property type="match status" value="1"/>
</dbReference>
<dbReference type="AlphaFoldDB" id="A0A8H7PYA6"/>
<evidence type="ECO:0008006" key="6">
    <source>
        <dbReference type="Google" id="ProtNLM"/>
    </source>
</evidence>
<dbReference type="PRINTS" id="PR00080">
    <property type="entry name" value="SDRFAMILY"/>
</dbReference>
<keyword evidence="2" id="KW-0560">Oxidoreductase</keyword>
<comment type="similarity">
    <text evidence="3">Belongs to the short-chain dehydrogenases/reductases (SDR) family.</text>
</comment>
<evidence type="ECO:0000313" key="4">
    <source>
        <dbReference type="EMBL" id="KAG2181684.1"/>
    </source>
</evidence>
<comment type="caution">
    <text evidence="4">The sequence shown here is derived from an EMBL/GenBank/DDBJ whole genome shotgun (WGS) entry which is preliminary data.</text>
</comment>
<protein>
    <recommendedName>
        <fullName evidence="6">3-hydroxyacyl-CoA dehydrogenase</fullName>
    </recommendedName>
</protein>
<proteinExistence type="inferred from homology"/>
<name>A0A8H7PYA6_9FUNG</name>
<dbReference type="SUPFAM" id="SSF51735">
    <property type="entry name" value="NAD(P)-binding Rossmann-fold domains"/>
    <property type="match status" value="1"/>
</dbReference>
<dbReference type="PANTHER" id="PTHR43658">
    <property type="entry name" value="SHORT-CHAIN DEHYDROGENASE/REDUCTASE"/>
    <property type="match status" value="1"/>
</dbReference>
<dbReference type="PROSITE" id="PS00061">
    <property type="entry name" value="ADH_SHORT"/>
    <property type="match status" value="1"/>
</dbReference>
<dbReference type="InterPro" id="IPR036291">
    <property type="entry name" value="NAD(P)-bd_dom_sf"/>
</dbReference>
<keyword evidence="5" id="KW-1185">Reference proteome</keyword>
<keyword evidence="1" id="KW-0521">NADP</keyword>
<dbReference type="GO" id="GO:0016491">
    <property type="term" value="F:oxidoreductase activity"/>
    <property type="evidence" value="ECO:0007669"/>
    <property type="project" value="UniProtKB-KW"/>
</dbReference>
<dbReference type="OrthoDB" id="3819888at2759"/>
<sequence>MQIKGNTFIVTGGASGLGLATVKLLVERGANVALFDLNEERAQNSAEVAKELGSNVFAPSGSIDVTSEDIVKKAIEETVAKFGKLAGVVNCGGVATAARTARAGGKSSGTMTMDMMDFTLKVNTLGTFNVAKQVAQTIAKQEPFTEDGERGVIINTASVAYQDGQTGQVAYSASKGAVASMTLPMARDLAPIGIRVMTIAPGIFETNMTAVMNEAAKVSLRCQMLFEVMACHTETNYVLQAKIIKDAIFPLRMGKSPEFALLASHIIENGMLNGEVIRIDGASRLGKL</sequence>
<dbReference type="Pfam" id="PF00106">
    <property type="entry name" value="adh_short"/>
    <property type="match status" value="1"/>
</dbReference>
<dbReference type="PRINTS" id="PR00081">
    <property type="entry name" value="GDHRDH"/>
</dbReference>
<gene>
    <name evidence="4" type="ORF">INT44_008499</name>
</gene>
<accession>A0A8H7PYA6</accession>
<evidence type="ECO:0000256" key="2">
    <source>
        <dbReference type="ARBA" id="ARBA00023002"/>
    </source>
</evidence>
<dbReference type="Gene3D" id="3.40.50.720">
    <property type="entry name" value="NAD(P)-binding Rossmann-like Domain"/>
    <property type="match status" value="1"/>
</dbReference>
<dbReference type="InterPro" id="IPR020904">
    <property type="entry name" value="Sc_DH/Rdtase_CS"/>
</dbReference>
<organism evidence="4 5">
    <name type="scientific">Umbelopsis vinacea</name>
    <dbReference type="NCBI Taxonomy" id="44442"/>
    <lineage>
        <taxon>Eukaryota</taxon>
        <taxon>Fungi</taxon>
        <taxon>Fungi incertae sedis</taxon>
        <taxon>Mucoromycota</taxon>
        <taxon>Mucoromycotina</taxon>
        <taxon>Umbelopsidomycetes</taxon>
        <taxon>Umbelopsidales</taxon>
        <taxon>Umbelopsidaceae</taxon>
        <taxon>Umbelopsis</taxon>
    </lineage>
</organism>
<evidence type="ECO:0000256" key="1">
    <source>
        <dbReference type="ARBA" id="ARBA00022857"/>
    </source>
</evidence>
<dbReference type="Proteomes" id="UP000612746">
    <property type="component" value="Unassembled WGS sequence"/>
</dbReference>
<dbReference type="EMBL" id="JAEPRA010000008">
    <property type="protein sequence ID" value="KAG2181684.1"/>
    <property type="molecule type" value="Genomic_DNA"/>
</dbReference>